<dbReference type="InterPro" id="IPR011004">
    <property type="entry name" value="Trimer_LpxA-like_sf"/>
</dbReference>
<dbReference type="EMBL" id="CAUYUE010000009">
    <property type="protein sequence ID" value="CAK0783827.1"/>
    <property type="molecule type" value="Genomic_DNA"/>
</dbReference>
<dbReference type="CDD" id="cd04645">
    <property type="entry name" value="LbH_gamma_CA_like"/>
    <property type="match status" value="1"/>
</dbReference>
<protein>
    <submittedName>
        <fullName evidence="3">Uncharacterized protein</fullName>
    </submittedName>
</protein>
<dbReference type="SUPFAM" id="SSF51161">
    <property type="entry name" value="Trimeric LpxA-like enzymes"/>
    <property type="match status" value="1"/>
</dbReference>
<dbReference type="InterPro" id="IPR047324">
    <property type="entry name" value="LbH_gamma_CA-like"/>
</dbReference>
<organism evidence="3 4">
    <name type="scientific">Coccomyxa viridis</name>
    <dbReference type="NCBI Taxonomy" id="1274662"/>
    <lineage>
        <taxon>Eukaryota</taxon>
        <taxon>Viridiplantae</taxon>
        <taxon>Chlorophyta</taxon>
        <taxon>core chlorophytes</taxon>
        <taxon>Trebouxiophyceae</taxon>
        <taxon>Trebouxiophyceae incertae sedis</taxon>
        <taxon>Coccomyxaceae</taxon>
        <taxon>Coccomyxa</taxon>
    </lineage>
</organism>
<evidence type="ECO:0000256" key="1">
    <source>
        <dbReference type="ARBA" id="ARBA00023595"/>
    </source>
</evidence>
<evidence type="ECO:0000313" key="4">
    <source>
        <dbReference type="Proteomes" id="UP001314263"/>
    </source>
</evidence>
<accession>A0AAV1I9P8</accession>
<dbReference type="GO" id="GO:0031966">
    <property type="term" value="C:mitochondrial membrane"/>
    <property type="evidence" value="ECO:0007669"/>
    <property type="project" value="UniProtKB-SubCell"/>
</dbReference>
<name>A0AAV1I9P8_9CHLO</name>
<dbReference type="PANTHER" id="PTHR13061:SF29">
    <property type="entry name" value="GAMMA CARBONIC ANHYDRASE-LIKE 1, MITOCHONDRIAL-RELATED"/>
    <property type="match status" value="1"/>
</dbReference>
<dbReference type="PANTHER" id="PTHR13061">
    <property type="entry name" value="DYNACTIN SUBUNIT P25"/>
    <property type="match status" value="1"/>
</dbReference>
<comment type="similarity">
    <text evidence="1">Belongs to the gamma-class carbonic anhydrase family.</text>
</comment>
<proteinExistence type="inferred from homology"/>
<sequence>MSILRQAVRHSGCLQEPVSTRIAALAQSQLTCSAVSAEQQRSFTGSSQCYSPVHIEDEPYCRQRQLIVLGNRVPELAPDSWVAPNAVVIGDVDIFDKVSIWYGAVLRGDLNAIRVNSYSNIQDKTIIHAARTSPTGLSAATVIGKYVTIGQGCLLRSATVEDKVVIGDRSILMEGSLVESNSVLAPGTVLPPGRLIPSGQLWAGNPARYVRDLSKDEKEEIVDLAQSVFGTMERHSSEFLPHSFAYVQTEKLREAAGP</sequence>
<reference evidence="3 4" key="1">
    <citation type="submission" date="2023-10" db="EMBL/GenBank/DDBJ databases">
        <authorList>
            <person name="Maclean D."/>
            <person name="Macfadyen A."/>
        </authorList>
    </citation>
    <scope>NUCLEOTIDE SEQUENCE [LARGE SCALE GENOMIC DNA]</scope>
</reference>
<dbReference type="AlphaFoldDB" id="A0AAV1I9P8"/>
<gene>
    <name evidence="3" type="ORF">CVIRNUC_007027</name>
</gene>
<dbReference type="Gene3D" id="2.160.10.10">
    <property type="entry name" value="Hexapeptide repeat proteins"/>
    <property type="match status" value="1"/>
</dbReference>
<keyword evidence="4" id="KW-1185">Reference proteome</keyword>
<dbReference type="InterPro" id="IPR050484">
    <property type="entry name" value="Transf_Hexapept/Carb_Anhydrase"/>
</dbReference>
<dbReference type="Proteomes" id="UP001314263">
    <property type="component" value="Unassembled WGS sequence"/>
</dbReference>
<comment type="subcellular location">
    <subcellularLocation>
        <location evidence="2">Mitochondrion membrane</location>
        <topology evidence="2">Peripheral membrane protein</topology>
        <orientation evidence="2">Matrix side</orientation>
    </subcellularLocation>
</comment>
<evidence type="ECO:0000313" key="3">
    <source>
        <dbReference type="EMBL" id="CAK0783827.1"/>
    </source>
</evidence>
<comment type="caution">
    <text evidence="3">The sequence shown here is derived from an EMBL/GenBank/DDBJ whole genome shotgun (WGS) entry which is preliminary data.</text>
</comment>
<evidence type="ECO:0000256" key="2">
    <source>
        <dbReference type="ARBA" id="ARBA00034694"/>
    </source>
</evidence>